<dbReference type="AlphaFoldDB" id="A0A315V1H4"/>
<dbReference type="Gene3D" id="3.90.70.10">
    <property type="entry name" value="Cysteine proteinases"/>
    <property type="match status" value="1"/>
</dbReference>
<dbReference type="SUPFAM" id="SSF54001">
    <property type="entry name" value="Cysteine proteinases"/>
    <property type="match status" value="1"/>
</dbReference>
<accession>A0A315V1H4</accession>
<keyword evidence="7" id="KW-1185">Reference proteome</keyword>
<evidence type="ECO:0000313" key="7">
    <source>
        <dbReference type="Proteomes" id="UP000250572"/>
    </source>
</evidence>
<dbReference type="EMBL" id="NHOQ01002371">
    <property type="protein sequence ID" value="PWA17297.1"/>
    <property type="molecule type" value="Genomic_DNA"/>
</dbReference>
<name>A0A315V1H4_GAMAF</name>
<gene>
    <name evidence="6" type="ORF">CCH79_00010552</name>
</gene>
<keyword evidence="3" id="KW-0378">Hydrolase</keyword>
<proteinExistence type="inferred from homology"/>
<keyword evidence="2" id="KW-0645">Protease</keyword>
<dbReference type="SMART" id="SM00645">
    <property type="entry name" value="Pept_C1"/>
    <property type="match status" value="1"/>
</dbReference>
<reference evidence="6 7" key="1">
    <citation type="journal article" date="2018" name="G3 (Bethesda)">
        <title>A High-Quality Reference Genome for the Invasive Mosquitofish Gambusia affinis Using a Chicago Library.</title>
        <authorList>
            <person name="Hoffberg S.L."/>
            <person name="Troendle N.J."/>
            <person name="Glenn T.C."/>
            <person name="Mahmud O."/>
            <person name="Louha S."/>
            <person name="Chalopin D."/>
            <person name="Bennetzen J.L."/>
            <person name="Mauricio R."/>
        </authorList>
    </citation>
    <scope>NUCLEOTIDE SEQUENCE [LARGE SCALE GENOMIC DNA]</scope>
    <source>
        <strain evidence="6">NE01/NJP1002.9</strain>
        <tissue evidence="6">Muscle</tissue>
    </source>
</reference>
<comment type="similarity">
    <text evidence="1">Belongs to the peptidase C1 family.</text>
</comment>
<dbReference type="InterPro" id="IPR013128">
    <property type="entry name" value="Peptidase_C1A"/>
</dbReference>
<protein>
    <recommendedName>
        <fullName evidence="5">Peptidase C1A papain C-terminal domain-containing protein</fullName>
    </recommendedName>
</protein>
<evidence type="ECO:0000256" key="2">
    <source>
        <dbReference type="ARBA" id="ARBA00022670"/>
    </source>
</evidence>
<dbReference type="Proteomes" id="UP000250572">
    <property type="component" value="Unassembled WGS sequence"/>
</dbReference>
<feature type="domain" description="Peptidase C1A papain C-terminal" evidence="5">
    <location>
        <begin position="234"/>
        <end position="378"/>
    </location>
</feature>
<evidence type="ECO:0000259" key="5">
    <source>
        <dbReference type="SMART" id="SM00645"/>
    </source>
</evidence>
<evidence type="ECO:0000256" key="4">
    <source>
        <dbReference type="ARBA" id="ARBA00022807"/>
    </source>
</evidence>
<comment type="caution">
    <text evidence="6">The sequence shown here is derived from an EMBL/GenBank/DDBJ whole genome shotgun (WGS) entry which is preliminary data.</text>
</comment>
<dbReference type="Pfam" id="PF00112">
    <property type="entry name" value="Peptidase_C1"/>
    <property type="match status" value="1"/>
</dbReference>
<dbReference type="GO" id="GO:0006508">
    <property type="term" value="P:proteolysis"/>
    <property type="evidence" value="ECO:0007669"/>
    <property type="project" value="UniProtKB-KW"/>
</dbReference>
<evidence type="ECO:0000256" key="1">
    <source>
        <dbReference type="ARBA" id="ARBA00008455"/>
    </source>
</evidence>
<dbReference type="InterPro" id="IPR000668">
    <property type="entry name" value="Peptidase_C1A_C"/>
</dbReference>
<dbReference type="STRING" id="33528.ENSGAFP00000009804"/>
<sequence length="379" mass="41819">MRDDMVKKVVYYILVHKTCHLKMDADLRRRGGQQVRQPGQDRLSLTWKDNRNKNSMEDPKALQATRSGGAKFPPENLLSLVLVAQGQSFIQQPVPGAETKAPCPAGRQAPCSAVNGTRWLKEPRKGTEQIHTSSTEACFPPPSSPAPVACGGSGWLTEQTHPALRKSRQPTVACAFVLILGVSRAWLRYAEISTSFRVLRTWSKSFRSTQNPTVPAYFHPAYFPRVQYAGGMKLPAEFDSRVQWPNCPTLREIRDQGSCGSCWAFGAAEAISDRICIHSNGKVSVEISTQDLLTCCDNCGMGCNGGYPPEAWDFWTTDGLVTGGLYDSHIGCRPYTIEPCEHHTNGSRPPCTGEGGDTPECVRECEAGYTPSYEKDKHY</sequence>
<organism evidence="6 7">
    <name type="scientific">Gambusia affinis</name>
    <name type="common">Western mosquitofish</name>
    <name type="synonym">Heterandria affinis</name>
    <dbReference type="NCBI Taxonomy" id="33528"/>
    <lineage>
        <taxon>Eukaryota</taxon>
        <taxon>Metazoa</taxon>
        <taxon>Chordata</taxon>
        <taxon>Craniata</taxon>
        <taxon>Vertebrata</taxon>
        <taxon>Euteleostomi</taxon>
        <taxon>Actinopterygii</taxon>
        <taxon>Neopterygii</taxon>
        <taxon>Teleostei</taxon>
        <taxon>Neoteleostei</taxon>
        <taxon>Acanthomorphata</taxon>
        <taxon>Ovalentaria</taxon>
        <taxon>Atherinomorphae</taxon>
        <taxon>Cyprinodontiformes</taxon>
        <taxon>Poeciliidae</taxon>
        <taxon>Poeciliinae</taxon>
        <taxon>Gambusia</taxon>
    </lineage>
</organism>
<dbReference type="InterPro" id="IPR038765">
    <property type="entry name" value="Papain-like_cys_pep_sf"/>
</dbReference>
<dbReference type="PROSITE" id="PS00139">
    <property type="entry name" value="THIOL_PROTEASE_CYS"/>
    <property type="match status" value="1"/>
</dbReference>
<feature type="non-terminal residue" evidence="6">
    <location>
        <position position="379"/>
    </location>
</feature>
<dbReference type="PANTHER" id="PTHR12411">
    <property type="entry name" value="CYSTEINE PROTEASE FAMILY C1-RELATED"/>
    <property type="match status" value="1"/>
</dbReference>
<evidence type="ECO:0000313" key="6">
    <source>
        <dbReference type="EMBL" id="PWA17297.1"/>
    </source>
</evidence>
<evidence type="ECO:0000256" key="3">
    <source>
        <dbReference type="ARBA" id="ARBA00022801"/>
    </source>
</evidence>
<keyword evidence="4" id="KW-0788">Thiol protease</keyword>
<dbReference type="GO" id="GO:0008234">
    <property type="term" value="F:cysteine-type peptidase activity"/>
    <property type="evidence" value="ECO:0007669"/>
    <property type="project" value="UniProtKB-KW"/>
</dbReference>
<dbReference type="InterPro" id="IPR000169">
    <property type="entry name" value="Pept_cys_AS"/>
</dbReference>